<evidence type="ECO:0000313" key="1">
    <source>
        <dbReference type="EMBL" id="JAS30700.1"/>
    </source>
</evidence>
<dbReference type="AlphaFoldDB" id="A0A1B6DYE9"/>
<proteinExistence type="predicted"/>
<gene>
    <name evidence="1" type="ORF">g.16760</name>
</gene>
<sequence length="452" mass="52164">MGSFENKFSLITKCLEQFLNETNHDKINLEYQCEEALELIRPQWPDQVSENKDNSETIDDQLSIMTNLENETHDKDNLTTKHIENVIQRAKSLRMEVKQFGQKEKHKVTKHENYNIVSKQSTTETGKSLSFKHSGENKRIQTDNANLDIKGPNKKIETVPIEPLKVRRAPTSNNTAGSNKALIKKNVKSISCYSSNFKTSYQDHYSKPNKLPSKSIVIPKCKSQKSEGSSDILKETKSCLDSCKEIKIPAEINPETKSSKEKSIVNLMNNKAKINLQKHYFEEHCEQKTFNEVMNTLAISPDMVYVLKLYHKYLNGIKCKNDIVITLKAQFIKQYENISDKHIINFESRALLYEQCKKYLIIYKKHINSNNVIPFRRKDLYTSYNSLSSLITLEEKQFKLQKLKMQLNLSNLMLETLSKIKLNEGEAISVFKTFRALSDLLTLSVPIIIPNQ</sequence>
<organism evidence="1">
    <name type="scientific">Clastoptera arizonana</name>
    <name type="common">Arizona spittle bug</name>
    <dbReference type="NCBI Taxonomy" id="38151"/>
    <lineage>
        <taxon>Eukaryota</taxon>
        <taxon>Metazoa</taxon>
        <taxon>Ecdysozoa</taxon>
        <taxon>Arthropoda</taxon>
        <taxon>Hexapoda</taxon>
        <taxon>Insecta</taxon>
        <taxon>Pterygota</taxon>
        <taxon>Neoptera</taxon>
        <taxon>Paraneoptera</taxon>
        <taxon>Hemiptera</taxon>
        <taxon>Auchenorrhyncha</taxon>
        <taxon>Cercopoidea</taxon>
        <taxon>Clastopteridae</taxon>
        <taxon>Clastoptera</taxon>
    </lineage>
</organism>
<dbReference type="EMBL" id="GEDC01006598">
    <property type="protein sequence ID" value="JAS30700.1"/>
    <property type="molecule type" value="Transcribed_RNA"/>
</dbReference>
<accession>A0A1B6DYE9</accession>
<reference evidence="1" key="1">
    <citation type="submission" date="2015-12" db="EMBL/GenBank/DDBJ databases">
        <title>De novo transcriptome assembly of four potential Pierce s Disease insect vectors from Arizona vineyards.</title>
        <authorList>
            <person name="Tassone E.E."/>
        </authorList>
    </citation>
    <scope>NUCLEOTIDE SEQUENCE</scope>
</reference>
<name>A0A1B6DYE9_9HEMI</name>
<protein>
    <submittedName>
        <fullName evidence="1">Uncharacterized protein</fullName>
    </submittedName>
</protein>